<evidence type="ECO:0000256" key="2">
    <source>
        <dbReference type="ARBA" id="ARBA00022980"/>
    </source>
</evidence>
<dbReference type="Proteomes" id="UP000039324">
    <property type="component" value="Unassembled WGS sequence"/>
</dbReference>
<evidence type="ECO:0000256" key="4">
    <source>
        <dbReference type="RuleBase" id="RU364105"/>
    </source>
</evidence>
<dbReference type="OMA" id="AAYHKVQ"/>
<keyword evidence="7" id="KW-1185">Reference proteome</keyword>
<dbReference type="GO" id="GO:0042274">
    <property type="term" value="P:ribosomal small subunit biogenesis"/>
    <property type="evidence" value="ECO:0007669"/>
    <property type="project" value="TreeGrafter"/>
</dbReference>
<dbReference type="EMBL" id="CDSF01000144">
    <property type="protein sequence ID" value="CEP03344.1"/>
    <property type="molecule type" value="Genomic_DNA"/>
</dbReference>
<keyword evidence="6" id="KW-0496">Mitochondrion</keyword>
<dbReference type="GO" id="GO:0022627">
    <property type="term" value="C:cytosolic small ribosomal subunit"/>
    <property type="evidence" value="ECO:0007669"/>
    <property type="project" value="TreeGrafter"/>
</dbReference>
<sequence>MAAVVGKKLLKKGGQEPTELEAALAQAFVDLEASSKDLKADLRDLYFLAAKEIAVEEGKKAIVIFIPFVKQAKFKKIQPRLIRELEKKFTNKHIVFVAQRTILGAGYARKSKGALRPRSRTVAAVHESILNDVVYPTEIVGKRIRFRLDGTKLLKVHLDPKEASNVDYKLATFAAVYRKLTNKQAEFMFPPAAKA</sequence>
<proteinExistence type="inferred from homology"/>
<dbReference type="AlphaFoldDB" id="A0A0G4J7K5"/>
<dbReference type="Pfam" id="PF01251">
    <property type="entry name" value="Ribosomal_S7e"/>
    <property type="match status" value="1"/>
</dbReference>
<dbReference type="GO" id="GO:0030686">
    <property type="term" value="C:90S preribosome"/>
    <property type="evidence" value="ECO:0007669"/>
    <property type="project" value="TreeGrafter"/>
</dbReference>
<gene>
    <name evidence="5" type="ORF">PBRA_003104</name>
    <name evidence="6" type="ORF">PLBR_LOCUS2798</name>
</gene>
<dbReference type="EMBL" id="OVEO01000004">
    <property type="protein sequence ID" value="SPQ95583.1"/>
    <property type="molecule type" value="Genomic_DNA"/>
</dbReference>
<dbReference type="GO" id="GO:0003735">
    <property type="term" value="F:structural constituent of ribosome"/>
    <property type="evidence" value="ECO:0007669"/>
    <property type="project" value="InterPro"/>
</dbReference>
<dbReference type="InterPro" id="IPR000554">
    <property type="entry name" value="Ribosomal_eS7"/>
</dbReference>
<comment type="similarity">
    <text evidence="1 4">Belongs to the eukaryotic ribosomal protein eS7 family.</text>
</comment>
<evidence type="ECO:0000313" key="5">
    <source>
        <dbReference type="EMBL" id="CEP03344.1"/>
    </source>
</evidence>
<dbReference type="PANTHER" id="PTHR11278">
    <property type="entry name" value="40S RIBOSOMAL PROTEIN S7"/>
    <property type="match status" value="1"/>
</dbReference>
<dbReference type="GO" id="GO:0032040">
    <property type="term" value="C:small-subunit processome"/>
    <property type="evidence" value="ECO:0007669"/>
    <property type="project" value="TreeGrafter"/>
</dbReference>
<geneLocation type="mitochondrion" evidence="6"/>
<reference evidence="6 8" key="2">
    <citation type="submission" date="2018-03" db="EMBL/GenBank/DDBJ databases">
        <authorList>
            <person name="Fogelqvist J."/>
        </authorList>
    </citation>
    <scope>NUCLEOTIDE SEQUENCE [LARGE SCALE GENOMIC DNA]</scope>
</reference>
<protein>
    <recommendedName>
        <fullName evidence="4">40S ribosomal protein S7</fullName>
    </recommendedName>
</protein>
<dbReference type="PANTHER" id="PTHR11278:SF0">
    <property type="entry name" value="SMALL RIBOSOMAL SUBUNIT PROTEIN ES7"/>
    <property type="match status" value="1"/>
</dbReference>
<dbReference type="GO" id="GO:0006412">
    <property type="term" value="P:translation"/>
    <property type="evidence" value="ECO:0007669"/>
    <property type="project" value="InterPro"/>
</dbReference>
<accession>A0A0G4J7K5</accession>
<name>A0A0G4J7K5_PLABS</name>
<dbReference type="STRING" id="37360.A0A0G4J7K5"/>
<evidence type="ECO:0000313" key="6">
    <source>
        <dbReference type="EMBL" id="SPQ95583.1"/>
    </source>
</evidence>
<keyword evidence="2 4" id="KW-0689">Ribosomal protein</keyword>
<dbReference type="GO" id="GO:0006364">
    <property type="term" value="P:rRNA processing"/>
    <property type="evidence" value="ECO:0007669"/>
    <property type="project" value="TreeGrafter"/>
</dbReference>
<evidence type="ECO:0000256" key="3">
    <source>
        <dbReference type="ARBA" id="ARBA00023274"/>
    </source>
</evidence>
<dbReference type="Proteomes" id="UP000290189">
    <property type="component" value="Unassembled WGS sequence"/>
</dbReference>
<evidence type="ECO:0000313" key="7">
    <source>
        <dbReference type="Proteomes" id="UP000039324"/>
    </source>
</evidence>
<reference evidence="5 7" key="1">
    <citation type="submission" date="2015-02" db="EMBL/GenBank/DDBJ databases">
        <authorList>
            <person name="Chooi Y.-H."/>
        </authorList>
    </citation>
    <scope>NUCLEOTIDE SEQUENCE [LARGE SCALE GENOMIC DNA]</scope>
    <source>
        <strain evidence="5">E3</strain>
    </source>
</reference>
<evidence type="ECO:0000256" key="1">
    <source>
        <dbReference type="ARBA" id="ARBA00007820"/>
    </source>
</evidence>
<organism evidence="5 7">
    <name type="scientific">Plasmodiophora brassicae</name>
    <name type="common">Clubroot disease agent</name>
    <dbReference type="NCBI Taxonomy" id="37360"/>
    <lineage>
        <taxon>Eukaryota</taxon>
        <taxon>Sar</taxon>
        <taxon>Rhizaria</taxon>
        <taxon>Endomyxa</taxon>
        <taxon>Phytomyxea</taxon>
        <taxon>Plasmodiophorida</taxon>
        <taxon>Plasmodiophoridae</taxon>
        <taxon>Plasmodiophora</taxon>
    </lineage>
</organism>
<keyword evidence="3 4" id="KW-0687">Ribonucleoprotein</keyword>
<evidence type="ECO:0000313" key="8">
    <source>
        <dbReference type="Proteomes" id="UP000290189"/>
    </source>
</evidence>
<dbReference type="OrthoDB" id="1724687at2759"/>